<protein>
    <submittedName>
        <fullName evidence="2">Uncharacterized protein</fullName>
    </submittedName>
</protein>
<comment type="caution">
    <text evidence="2">The sequence shown here is derived from an EMBL/GenBank/DDBJ whole genome shotgun (WGS) entry which is preliminary data.</text>
</comment>
<evidence type="ECO:0000313" key="1">
    <source>
        <dbReference type="EMBL" id="PPK59366.1"/>
    </source>
</evidence>
<feature type="non-terminal residue" evidence="2">
    <location>
        <position position="31"/>
    </location>
</feature>
<evidence type="ECO:0000313" key="3">
    <source>
        <dbReference type="Proteomes" id="UP000239861"/>
    </source>
</evidence>
<accession>A0AB36ZYZ0</accession>
<dbReference type="AlphaFoldDB" id="A0AB36ZYZ0"/>
<evidence type="ECO:0000313" key="2">
    <source>
        <dbReference type="EMBL" id="PPK61356.1"/>
    </source>
</evidence>
<organism evidence="2 3">
    <name type="scientific">Malaciobacter marinus</name>
    <dbReference type="NCBI Taxonomy" id="505249"/>
    <lineage>
        <taxon>Bacteria</taxon>
        <taxon>Pseudomonadati</taxon>
        <taxon>Campylobacterota</taxon>
        <taxon>Epsilonproteobacteria</taxon>
        <taxon>Campylobacterales</taxon>
        <taxon>Arcobacteraceae</taxon>
        <taxon>Malaciobacter</taxon>
    </lineage>
</organism>
<gene>
    <name evidence="2" type="ORF">B0F89_1101</name>
    <name evidence="1" type="ORF">B0F89_1321</name>
</gene>
<dbReference type="EMBL" id="PTIW01000032">
    <property type="protein sequence ID" value="PPK59366.1"/>
    <property type="molecule type" value="Genomic_DNA"/>
</dbReference>
<dbReference type="EMBL" id="PTIW01000010">
    <property type="protein sequence ID" value="PPK61356.1"/>
    <property type="molecule type" value="Genomic_DNA"/>
</dbReference>
<name>A0AB36ZYZ0_9BACT</name>
<proteinExistence type="predicted"/>
<reference evidence="2 3" key="1">
    <citation type="submission" date="2018-02" db="EMBL/GenBank/DDBJ databases">
        <title>Subsurface microbial communities from deep shales in Ohio and West Virginia, USA.</title>
        <authorList>
            <person name="Wrighton K."/>
        </authorList>
    </citation>
    <scope>NUCLEOTIDE SEQUENCE [LARGE SCALE GENOMIC DNA]</scope>
    <source>
        <strain evidence="2 3">MARC-MIP3H16</strain>
    </source>
</reference>
<dbReference type="Proteomes" id="UP000239861">
    <property type="component" value="Unassembled WGS sequence"/>
</dbReference>
<sequence length="31" mass="3679">MSYITNANLEQADEKVYSIIQKELKRQTNHL</sequence>